<dbReference type="Gramene" id="GBG75264">
    <property type="protein sequence ID" value="GBG75264"/>
    <property type="gene ID" value="CBR_g19898"/>
</dbReference>
<feature type="region of interest" description="Disordered" evidence="1">
    <location>
        <begin position="220"/>
        <end position="245"/>
    </location>
</feature>
<dbReference type="AlphaFoldDB" id="A0A388KYX7"/>
<organism evidence="2 3">
    <name type="scientific">Chara braunii</name>
    <name type="common">Braun's stonewort</name>
    <dbReference type="NCBI Taxonomy" id="69332"/>
    <lineage>
        <taxon>Eukaryota</taxon>
        <taxon>Viridiplantae</taxon>
        <taxon>Streptophyta</taxon>
        <taxon>Charophyceae</taxon>
        <taxon>Charales</taxon>
        <taxon>Characeae</taxon>
        <taxon>Chara</taxon>
    </lineage>
</organism>
<evidence type="ECO:0000256" key="1">
    <source>
        <dbReference type="SAM" id="MobiDB-lite"/>
    </source>
</evidence>
<feature type="compositionally biased region" description="Low complexity" evidence="1">
    <location>
        <begin position="224"/>
        <end position="236"/>
    </location>
</feature>
<feature type="compositionally biased region" description="Basic and acidic residues" evidence="1">
    <location>
        <begin position="495"/>
        <end position="507"/>
    </location>
</feature>
<evidence type="ECO:0000313" key="2">
    <source>
        <dbReference type="EMBL" id="GBG75264.1"/>
    </source>
</evidence>
<name>A0A388KYX7_CHABU</name>
<feature type="region of interest" description="Disordered" evidence="1">
    <location>
        <begin position="284"/>
        <end position="304"/>
    </location>
</feature>
<feature type="region of interest" description="Disordered" evidence="1">
    <location>
        <begin position="107"/>
        <end position="207"/>
    </location>
</feature>
<feature type="region of interest" description="Disordered" evidence="1">
    <location>
        <begin position="548"/>
        <end position="591"/>
    </location>
</feature>
<dbReference type="EMBL" id="BFEA01000221">
    <property type="protein sequence ID" value="GBG75264.1"/>
    <property type="molecule type" value="Genomic_DNA"/>
</dbReference>
<comment type="caution">
    <text evidence="2">The sequence shown here is derived from an EMBL/GenBank/DDBJ whole genome shotgun (WGS) entry which is preliminary data.</text>
</comment>
<keyword evidence="3" id="KW-1185">Reference proteome</keyword>
<proteinExistence type="predicted"/>
<feature type="compositionally biased region" description="Basic and acidic residues" evidence="1">
    <location>
        <begin position="195"/>
        <end position="206"/>
    </location>
</feature>
<protein>
    <submittedName>
        <fullName evidence="2">Uncharacterized protein</fullName>
    </submittedName>
</protein>
<feature type="compositionally biased region" description="Polar residues" evidence="1">
    <location>
        <begin position="165"/>
        <end position="176"/>
    </location>
</feature>
<feature type="compositionally biased region" description="Low complexity" evidence="1">
    <location>
        <begin position="141"/>
        <end position="158"/>
    </location>
</feature>
<feature type="compositionally biased region" description="Basic and acidic residues" evidence="1">
    <location>
        <begin position="384"/>
        <end position="456"/>
    </location>
</feature>
<feature type="compositionally biased region" description="Basic and acidic residues" evidence="1">
    <location>
        <begin position="580"/>
        <end position="591"/>
    </location>
</feature>
<feature type="compositionally biased region" description="Basic and acidic residues" evidence="1">
    <location>
        <begin position="549"/>
        <end position="560"/>
    </location>
</feature>
<feature type="compositionally biased region" description="Gly residues" evidence="1">
    <location>
        <begin position="518"/>
        <end position="527"/>
    </location>
</feature>
<gene>
    <name evidence="2" type="ORF">CBR_g19898</name>
</gene>
<feature type="region of interest" description="Disordered" evidence="1">
    <location>
        <begin position="384"/>
        <end position="532"/>
    </location>
</feature>
<dbReference type="Proteomes" id="UP000265515">
    <property type="component" value="Unassembled WGS sequence"/>
</dbReference>
<reference evidence="2 3" key="1">
    <citation type="journal article" date="2018" name="Cell">
        <title>The Chara Genome: Secondary Complexity and Implications for Plant Terrestrialization.</title>
        <authorList>
            <person name="Nishiyama T."/>
            <person name="Sakayama H."/>
            <person name="Vries J.D."/>
            <person name="Buschmann H."/>
            <person name="Saint-Marcoux D."/>
            <person name="Ullrich K.K."/>
            <person name="Haas F.B."/>
            <person name="Vanderstraeten L."/>
            <person name="Becker D."/>
            <person name="Lang D."/>
            <person name="Vosolsobe S."/>
            <person name="Rombauts S."/>
            <person name="Wilhelmsson P.K.I."/>
            <person name="Janitza P."/>
            <person name="Kern R."/>
            <person name="Heyl A."/>
            <person name="Rumpler F."/>
            <person name="Villalobos L.I.A.C."/>
            <person name="Clay J.M."/>
            <person name="Skokan R."/>
            <person name="Toyoda A."/>
            <person name="Suzuki Y."/>
            <person name="Kagoshima H."/>
            <person name="Schijlen E."/>
            <person name="Tajeshwar N."/>
            <person name="Catarino B."/>
            <person name="Hetherington A.J."/>
            <person name="Saltykova A."/>
            <person name="Bonnot C."/>
            <person name="Breuninger H."/>
            <person name="Symeonidi A."/>
            <person name="Radhakrishnan G.V."/>
            <person name="Van Nieuwerburgh F."/>
            <person name="Deforce D."/>
            <person name="Chang C."/>
            <person name="Karol K.G."/>
            <person name="Hedrich R."/>
            <person name="Ulvskov P."/>
            <person name="Glockner G."/>
            <person name="Delwiche C.F."/>
            <person name="Petrasek J."/>
            <person name="Van de Peer Y."/>
            <person name="Friml J."/>
            <person name="Beilby M."/>
            <person name="Dolan L."/>
            <person name="Kohara Y."/>
            <person name="Sugano S."/>
            <person name="Fujiyama A."/>
            <person name="Delaux P.-M."/>
            <person name="Quint M."/>
            <person name="TheiBen G."/>
            <person name="Hagemann M."/>
            <person name="Harholt J."/>
            <person name="Dunand C."/>
            <person name="Zachgo S."/>
            <person name="Langdale J."/>
            <person name="Maumus F."/>
            <person name="Straeten D.V.D."/>
            <person name="Gould S.B."/>
            <person name="Rensing S.A."/>
        </authorList>
    </citation>
    <scope>NUCLEOTIDE SEQUENCE [LARGE SCALE GENOMIC DNA]</scope>
    <source>
        <strain evidence="2 3">S276</strain>
    </source>
</reference>
<evidence type="ECO:0000313" key="3">
    <source>
        <dbReference type="Proteomes" id="UP000265515"/>
    </source>
</evidence>
<accession>A0A388KYX7</accession>
<sequence length="591" mass="64598">MMKDYFWVELRHIPVEVQATFIHDLAQQYAIVDFIDPLPSYVAKRDDYVMLALDLPKDQPFSMDDIIPFKMGGKIHQIHTAHKFRPWCFKCRAYGHLCTDSACPVHTSNTRPASHPASGQLQEGRGEQGRGSKPQGDWTPRGEAAGTRPAPRPAGAAPPHEPKQPAQQLSSSQEQPETPCKKQKQLVKGPAPRDYLPKKDWLHIPEKVGGGKKWQILKRKEPEQASSAAPQNSNAEGARSDTDKGAETANADLLESAFGVEPMEVEVVPGAPPFPPEIEMKEATEVENHSASGGGGTTAEPAANNQTDKLKELAEWLMGNLQIKYQGKDDDFWDDTYKALIAMMENSESLQSAVHNGLPKGVTWPETCQKVLTIVLIRFQPDGSDRISEKKTDPPPQKKEATKRDQPDGSDRISEKKTNPPPQKKEATKRDQGLETGEEVGKEKEEKGNEKGKQDMELPAGEKAGSPEEEITKNPAENPAENPTENLGGQAAKGGTKEEREQGGKEEVGEEEEKGEGGQEGGQGSEGSEGTDKVKGLCLALAAWGTEKAGLREAAKKQKDTVPPMPPESDLTSKRQKIRHILDKGRTATAP</sequence>